<dbReference type="PROSITE" id="PS51257">
    <property type="entry name" value="PROKAR_LIPOPROTEIN"/>
    <property type="match status" value="1"/>
</dbReference>
<name>A0ABN6MX38_9BACT</name>
<dbReference type="EMBL" id="AP025591">
    <property type="protein sequence ID" value="BDG05547.1"/>
    <property type="molecule type" value="Genomic_DNA"/>
</dbReference>
<proteinExistence type="predicted"/>
<dbReference type="RefSeq" id="WP_248354480.1">
    <property type="nucleotide sequence ID" value="NZ_AP025591.1"/>
</dbReference>
<evidence type="ECO:0000313" key="2">
    <source>
        <dbReference type="EMBL" id="BDG05547.1"/>
    </source>
</evidence>
<evidence type="ECO:0000313" key="3">
    <source>
        <dbReference type="Proteomes" id="UP001162891"/>
    </source>
</evidence>
<reference evidence="3" key="1">
    <citation type="journal article" date="2022" name="Int. J. Syst. Evol. Microbiol.">
        <title>Anaeromyxobacter oryzae sp. nov., Anaeromyxobacter diazotrophicus sp. nov. and Anaeromyxobacter paludicola sp. nov., isolated from paddy soils.</title>
        <authorList>
            <person name="Itoh H."/>
            <person name="Xu Z."/>
            <person name="Mise K."/>
            <person name="Masuda Y."/>
            <person name="Ushijima N."/>
            <person name="Hayakawa C."/>
            <person name="Shiratori Y."/>
            <person name="Senoo K."/>
        </authorList>
    </citation>
    <scope>NUCLEOTIDE SEQUENCE [LARGE SCALE GENOMIC DNA]</scope>
    <source>
        <strain evidence="3">Red232</strain>
    </source>
</reference>
<accession>A0ABN6MX38</accession>
<feature type="region of interest" description="Disordered" evidence="1">
    <location>
        <begin position="858"/>
        <end position="880"/>
    </location>
</feature>
<feature type="compositionally biased region" description="Pro residues" evidence="1">
    <location>
        <begin position="862"/>
        <end position="880"/>
    </location>
</feature>
<keyword evidence="3" id="KW-1185">Reference proteome</keyword>
<sequence>MVRPVAAALALAAACSPSRPAPSVRRVEIARRPGTAGLEPRGFARLGGAVLFQGSTPAEGRELWRSDGTPEGTTLVLDAMPGTGSSDPTDVTVVGDRAFFPASDGRTRRIWVTDGTSAGTRPTALFPESDRQSTVFLGAVPGRLTVTTSEPEASVWSSDGAAPATKLLGRACPGPCGVGAVVPIDDRLFVSLFFKSRPGELWRVDGSGEAVLVGTPVRRLVGWSGAGVFFARDDEAGGVWVATGTDARRVSDADVRNGPAGDAAALGDVLLFPAGGGSIGREASELWRSDGTAEGTRRVADPVPAPGTPRLHGLAAAGGRVFFLVDPGGTGAGPLALWASDGTSAGTGALATGLQDVPALVPLGSGVVFQARAADGALGLWRSDGTVAGTAVLAPLAAPIAALTSVGGGDAWFAGPDGQPWRTDGTSAGTRPVGVAAAALGAEPAGLTVLGQQVLLTANDGVHGSEPWRTDGTDAGTHLLADLWSGPAGGEPRGYAVSGGRAWFLDVSDPALAGQGYPTSSVRLHATDGTEAGTVLRRDAFLTSGCIGPPCAPGPVTVGGRALYVVQDPRTLAPQVWADDGTTSAPVPGGALDPIAWPATLGDRLFFVSGDGVFATRGDAIRPLPFPARPAALTAAAGALYLVGEAEPGVAGLFRSDGSETAPVLVRRFPDPRGFASLASLAGAAGRLWFSVDQADTGPEPWVSDGTEAGTVPLGDLLPGPAGSAPSGFAAIGARVVFFADDGAHGREPWVTDGTADGTHLLADLNPGPAPSVAPDARLVPAGPDGPLFFAASDGASGDELWTTDGSREGTRRVVDLAPGARSSSPADLIVLGDTLLLTADHPETGRQLVVVSIPGARAGPLPAPPVAGAPPKPPGATAR</sequence>
<protein>
    <submittedName>
        <fullName evidence="2">Uncharacterized protein</fullName>
    </submittedName>
</protein>
<dbReference type="Proteomes" id="UP001162891">
    <property type="component" value="Chromosome"/>
</dbReference>
<gene>
    <name evidence="2" type="ORF">AMOR_45430</name>
</gene>
<evidence type="ECO:0000256" key="1">
    <source>
        <dbReference type="SAM" id="MobiDB-lite"/>
    </source>
</evidence>
<organism evidence="2 3">
    <name type="scientific">Anaeromyxobacter oryzae</name>
    <dbReference type="NCBI Taxonomy" id="2918170"/>
    <lineage>
        <taxon>Bacteria</taxon>
        <taxon>Pseudomonadati</taxon>
        <taxon>Myxococcota</taxon>
        <taxon>Myxococcia</taxon>
        <taxon>Myxococcales</taxon>
        <taxon>Cystobacterineae</taxon>
        <taxon>Anaeromyxobacteraceae</taxon>
        <taxon>Anaeromyxobacter</taxon>
    </lineage>
</organism>